<accession>A0A1C3E6D6</accession>
<protein>
    <submittedName>
        <fullName evidence="1">Uncharacterized protein</fullName>
    </submittedName>
</protein>
<evidence type="ECO:0000313" key="2">
    <source>
        <dbReference type="Proteomes" id="UP000094828"/>
    </source>
</evidence>
<reference evidence="1 2" key="1">
    <citation type="submission" date="2016-05" db="EMBL/GenBank/DDBJ databases">
        <title>Genomic and physiological characterization of Planctopirus sp. isolated from fresh water lake.</title>
        <authorList>
            <person name="Subhash Y."/>
            <person name="Ramana C."/>
        </authorList>
    </citation>
    <scope>NUCLEOTIDE SEQUENCE [LARGE SCALE GENOMIC DNA]</scope>
    <source>
        <strain evidence="1 2">JC280</strain>
    </source>
</reference>
<dbReference type="EMBL" id="LYDR01000151">
    <property type="protein sequence ID" value="ODA28802.1"/>
    <property type="molecule type" value="Genomic_DNA"/>
</dbReference>
<dbReference type="OrthoDB" id="215235at2"/>
<gene>
    <name evidence="1" type="ORF">A6X21_11190</name>
</gene>
<dbReference type="AlphaFoldDB" id="A0A1C3E6D6"/>
<evidence type="ECO:0000313" key="1">
    <source>
        <dbReference type="EMBL" id="ODA28802.1"/>
    </source>
</evidence>
<dbReference type="Proteomes" id="UP000094828">
    <property type="component" value="Unassembled WGS sequence"/>
</dbReference>
<name>A0A1C3E6D6_9PLAN</name>
<dbReference type="RefSeq" id="WP_068851099.1">
    <property type="nucleotide sequence ID" value="NZ_LYDR01000151.1"/>
</dbReference>
<sequence length="146" mass="16138">MSRSASDLFAQRILGEIDRLIQLAESQTRPLEVDPYHRELFQLFKLAYEAGLTSGEATPDLSADGICQQLAAMWGLTSAAQTWLTQAAQLPKAQLTRMRSLWSVMRMWMEWDFALSNIHRDLSAENAAPAEASIAGEPESAADPVS</sequence>
<keyword evidence="2" id="KW-1185">Reference proteome</keyword>
<comment type="caution">
    <text evidence="1">The sequence shown here is derived from an EMBL/GenBank/DDBJ whole genome shotgun (WGS) entry which is preliminary data.</text>
</comment>
<organism evidence="1 2">
    <name type="scientific">Planctopirus hydrillae</name>
    <dbReference type="NCBI Taxonomy" id="1841610"/>
    <lineage>
        <taxon>Bacteria</taxon>
        <taxon>Pseudomonadati</taxon>
        <taxon>Planctomycetota</taxon>
        <taxon>Planctomycetia</taxon>
        <taxon>Planctomycetales</taxon>
        <taxon>Planctomycetaceae</taxon>
        <taxon>Planctopirus</taxon>
    </lineage>
</organism>
<proteinExistence type="predicted"/>